<proteinExistence type="predicted"/>
<reference evidence="2" key="1">
    <citation type="submission" date="2022-11" db="EMBL/GenBank/DDBJ databases">
        <authorList>
            <person name="Petersen C."/>
        </authorList>
    </citation>
    <scope>NUCLEOTIDE SEQUENCE</scope>
    <source>
        <strain evidence="2">IBT 34128</strain>
    </source>
</reference>
<keyword evidence="3" id="KW-1185">Reference proteome</keyword>
<dbReference type="Proteomes" id="UP001141434">
    <property type="component" value="Unassembled WGS sequence"/>
</dbReference>
<feature type="compositionally biased region" description="Basic residues" evidence="1">
    <location>
        <begin position="133"/>
        <end position="142"/>
    </location>
</feature>
<feature type="region of interest" description="Disordered" evidence="1">
    <location>
        <begin position="1"/>
        <end position="74"/>
    </location>
</feature>
<accession>A0A9W9FSD3</accession>
<organism evidence="2 3">
    <name type="scientific">Penicillium alfredii</name>
    <dbReference type="NCBI Taxonomy" id="1506179"/>
    <lineage>
        <taxon>Eukaryota</taxon>
        <taxon>Fungi</taxon>
        <taxon>Dikarya</taxon>
        <taxon>Ascomycota</taxon>
        <taxon>Pezizomycotina</taxon>
        <taxon>Eurotiomycetes</taxon>
        <taxon>Eurotiomycetidae</taxon>
        <taxon>Eurotiales</taxon>
        <taxon>Aspergillaceae</taxon>
        <taxon>Penicillium</taxon>
    </lineage>
</organism>
<feature type="compositionally biased region" description="Polar residues" evidence="1">
    <location>
        <begin position="32"/>
        <end position="42"/>
    </location>
</feature>
<feature type="compositionally biased region" description="Low complexity" evidence="1">
    <location>
        <begin position="143"/>
        <end position="161"/>
    </location>
</feature>
<feature type="compositionally biased region" description="Polar residues" evidence="1">
    <location>
        <begin position="217"/>
        <end position="242"/>
    </location>
</feature>
<feature type="compositionally biased region" description="Polar residues" evidence="1">
    <location>
        <begin position="283"/>
        <end position="293"/>
    </location>
</feature>
<dbReference type="OrthoDB" id="5401654at2759"/>
<dbReference type="EMBL" id="JAPMSZ010000004">
    <property type="protein sequence ID" value="KAJ5105566.1"/>
    <property type="molecule type" value="Genomic_DNA"/>
</dbReference>
<dbReference type="PANTHER" id="PTHR39610:SF1">
    <property type="match status" value="1"/>
</dbReference>
<comment type="caution">
    <text evidence="2">The sequence shown here is derived from an EMBL/GenBank/DDBJ whole genome shotgun (WGS) entry which is preliminary data.</text>
</comment>
<reference evidence="2" key="2">
    <citation type="journal article" date="2023" name="IMA Fungus">
        <title>Comparative genomic study of the Penicillium genus elucidates a diverse pangenome and 15 lateral gene transfer events.</title>
        <authorList>
            <person name="Petersen C."/>
            <person name="Sorensen T."/>
            <person name="Nielsen M.R."/>
            <person name="Sondergaard T.E."/>
            <person name="Sorensen J.L."/>
            <person name="Fitzpatrick D.A."/>
            <person name="Frisvad J.C."/>
            <person name="Nielsen K.L."/>
        </authorList>
    </citation>
    <scope>NUCLEOTIDE SEQUENCE</scope>
    <source>
        <strain evidence="2">IBT 34128</strain>
    </source>
</reference>
<gene>
    <name evidence="2" type="ORF">NUU61_002913</name>
</gene>
<name>A0A9W9FSD3_9EURO</name>
<dbReference type="AlphaFoldDB" id="A0A9W9FSD3"/>
<dbReference type="RefSeq" id="XP_056514562.1">
    <property type="nucleotide sequence ID" value="XM_056653495.1"/>
</dbReference>
<feature type="compositionally biased region" description="Basic and acidic residues" evidence="1">
    <location>
        <begin position="168"/>
        <end position="189"/>
    </location>
</feature>
<feature type="compositionally biased region" description="Low complexity" evidence="1">
    <location>
        <begin position="121"/>
        <end position="132"/>
    </location>
</feature>
<feature type="region of interest" description="Disordered" evidence="1">
    <location>
        <begin position="99"/>
        <end position="293"/>
    </location>
</feature>
<protein>
    <submittedName>
        <fullName evidence="2">Uncharacterized protein</fullName>
    </submittedName>
</protein>
<evidence type="ECO:0000313" key="2">
    <source>
        <dbReference type="EMBL" id="KAJ5105566.1"/>
    </source>
</evidence>
<evidence type="ECO:0000313" key="3">
    <source>
        <dbReference type="Proteomes" id="UP001141434"/>
    </source>
</evidence>
<feature type="compositionally biased region" description="Basic and acidic residues" evidence="1">
    <location>
        <begin position="243"/>
        <end position="282"/>
    </location>
</feature>
<feature type="compositionally biased region" description="Low complexity" evidence="1">
    <location>
        <begin position="101"/>
        <end position="113"/>
    </location>
</feature>
<sequence>MAPDLSAASFHTPQRPRAATTVLPAMPPPSPQSRQYNTTSPIIPQGSPPVGSGEGITSTAQGPLRHPKPLTPSDLHLVLEKEQEAMVNRLTRELSLLRQQTTSVASTTSSTSTFNDPADMAHASPSLTSSTHPHSHTSRRQRSSSSLSAHASAAQGPQAASVTGIALSRDRGLSSSRPAEHTRGLRSRESSLTSRRPSFGSLSSFSQHPHHDHPYSKSPSLYPNRNSVSQTQLVYSPASSMSRYEETAHHKSELDSIKRENEQLRKRVRDLEDVLKKSKGESMSETGASDLSL</sequence>
<evidence type="ECO:0000256" key="1">
    <source>
        <dbReference type="SAM" id="MobiDB-lite"/>
    </source>
</evidence>
<dbReference type="GeneID" id="81392663"/>
<dbReference type="PANTHER" id="PTHR39610">
    <property type="entry name" value="BZIP DOMAIN-CONTAINING PROTEIN-RELATED"/>
    <property type="match status" value="1"/>
</dbReference>